<evidence type="ECO:0000259" key="5">
    <source>
        <dbReference type="Pfam" id="PF25954"/>
    </source>
</evidence>
<evidence type="ECO:0000259" key="4">
    <source>
        <dbReference type="Pfam" id="PF25917"/>
    </source>
</evidence>
<dbReference type="Gene3D" id="2.40.30.170">
    <property type="match status" value="1"/>
</dbReference>
<evidence type="ECO:0000313" key="6">
    <source>
        <dbReference type="EMBL" id="VDC49425.1"/>
    </source>
</evidence>
<evidence type="ECO:0000256" key="1">
    <source>
        <dbReference type="SAM" id="Coils"/>
    </source>
</evidence>
<gene>
    <name evidence="6" type="primary">emrA_2</name>
    <name evidence="6" type="ORF">BREV_BREV_01221</name>
</gene>
<comment type="caution">
    <text evidence="6">The sequence shown here is derived from an EMBL/GenBank/DDBJ whole genome shotgun (WGS) entry which is preliminary data.</text>
</comment>
<dbReference type="Pfam" id="PF25917">
    <property type="entry name" value="BSH_RND"/>
    <property type="match status" value="1"/>
</dbReference>
<proteinExistence type="predicted"/>
<evidence type="ECO:0000256" key="2">
    <source>
        <dbReference type="SAM" id="MobiDB-lite"/>
    </source>
</evidence>
<feature type="domain" description="Multidrug resistance protein MdtA-like barrel-sandwich hybrid" evidence="4">
    <location>
        <begin position="71"/>
        <end position="261"/>
    </location>
</feature>
<dbReference type="Pfam" id="PF25954">
    <property type="entry name" value="Beta-barrel_RND_2"/>
    <property type="match status" value="1"/>
</dbReference>
<dbReference type="Gene3D" id="2.40.50.100">
    <property type="match status" value="1"/>
</dbReference>
<keyword evidence="1" id="KW-0175">Coiled coil</keyword>
<dbReference type="EMBL" id="UXHF01000018">
    <property type="protein sequence ID" value="VDC49425.1"/>
    <property type="molecule type" value="Genomic_DNA"/>
</dbReference>
<feature type="domain" description="CusB-like beta-barrel" evidence="5">
    <location>
        <begin position="268"/>
        <end position="311"/>
    </location>
</feature>
<dbReference type="InterPro" id="IPR050739">
    <property type="entry name" value="MFP"/>
</dbReference>
<organism evidence="6 7">
    <name type="scientific">Brevundimonas mediterranea</name>
    <dbReference type="NCBI Taxonomy" id="74329"/>
    <lineage>
        <taxon>Bacteria</taxon>
        <taxon>Pseudomonadati</taxon>
        <taxon>Pseudomonadota</taxon>
        <taxon>Alphaproteobacteria</taxon>
        <taxon>Caulobacterales</taxon>
        <taxon>Caulobacteraceae</taxon>
        <taxon>Brevundimonas</taxon>
    </lineage>
</organism>
<dbReference type="AlphaFoldDB" id="A0A7Z9C4R2"/>
<evidence type="ECO:0000313" key="7">
    <source>
        <dbReference type="Proteomes" id="UP000289220"/>
    </source>
</evidence>
<feature type="compositionally biased region" description="Low complexity" evidence="2">
    <location>
        <begin position="1"/>
        <end position="12"/>
    </location>
</feature>
<name>A0A7Z9C4R2_9CAUL</name>
<dbReference type="PANTHER" id="PTHR30386">
    <property type="entry name" value="MEMBRANE FUSION SUBUNIT OF EMRAB-TOLC MULTIDRUG EFFLUX PUMP"/>
    <property type="match status" value="1"/>
</dbReference>
<dbReference type="PANTHER" id="PTHR30386:SF24">
    <property type="entry name" value="MULTIDRUG RESISTANCE EFFLUX PUMP"/>
    <property type="match status" value="1"/>
</dbReference>
<keyword evidence="7" id="KW-1185">Reference proteome</keyword>
<keyword evidence="3" id="KW-0472">Membrane</keyword>
<dbReference type="PRINTS" id="PR01490">
    <property type="entry name" value="RTXTOXIND"/>
</dbReference>
<feature type="transmembrane region" description="Helical" evidence="3">
    <location>
        <begin position="26"/>
        <end position="47"/>
    </location>
</feature>
<feature type="coiled-coil region" evidence="1">
    <location>
        <begin position="108"/>
        <end position="163"/>
    </location>
</feature>
<evidence type="ECO:0000256" key="3">
    <source>
        <dbReference type="SAM" id="Phobius"/>
    </source>
</evidence>
<reference evidence="6 7" key="1">
    <citation type="submission" date="2018-11" db="EMBL/GenBank/DDBJ databases">
        <authorList>
            <person name="Peiro R."/>
            <person name="Begona"/>
            <person name="Cbmso G."/>
            <person name="Lopez M."/>
            <person name="Gonzalez S."/>
            <person name="Sacristan E."/>
            <person name="Castillo E."/>
        </authorList>
    </citation>
    <scope>NUCLEOTIDE SEQUENCE [LARGE SCALE GENOMIC DNA]</scope>
    <source>
        <strain evidence="6">Brev_genome</strain>
    </source>
</reference>
<protein>
    <submittedName>
        <fullName evidence="6">Multidrug export protein EmrA</fullName>
    </submittedName>
</protein>
<feature type="region of interest" description="Disordered" evidence="2">
    <location>
        <begin position="1"/>
        <end position="22"/>
    </location>
</feature>
<dbReference type="SUPFAM" id="SSF111369">
    <property type="entry name" value="HlyD-like secretion proteins"/>
    <property type="match status" value="3"/>
</dbReference>
<dbReference type="Gene3D" id="1.10.287.470">
    <property type="entry name" value="Helix hairpin bin"/>
    <property type="match status" value="1"/>
</dbReference>
<sequence>MTDTTSSQSAQSAPPPASPPEPDKRVLWAVIAAVVAVFAVGLVLYAWQLPPFTGHVQRTDNAYVRGQVTIISPQVSGYVVQVPVQDFQAVQQGQLLAQVDDRTYRQKLEQAEAALHSAQAALSNSTQSQASARGAVAQQRAGIAAAQAALTRAQADADRARTLKAGGWVSQSNVDIAVAALRSAQAQLAQAQAGEGVAQTGVTSAVVNRDSLAAAVENAQAAVRLAQIDLANTRITAPRPGRLGEVGVRQGQYVTAGTQLMGLVPDVVWVTANMKETQMRDIRIGQPVEIAVDSLGGRTLRGRVERIAPAAGSEFSVIRPDNATGNFTKVAQRIPVRIRIEPGQAGVERLAPGMSVVAKVDTGG</sequence>
<dbReference type="InterPro" id="IPR058625">
    <property type="entry name" value="MdtA-like_BSH"/>
</dbReference>
<dbReference type="InterPro" id="IPR058792">
    <property type="entry name" value="Beta-barrel_RND_2"/>
</dbReference>
<keyword evidence="3" id="KW-1133">Transmembrane helix</keyword>
<dbReference type="Proteomes" id="UP000289220">
    <property type="component" value="Unassembled WGS sequence"/>
</dbReference>
<accession>A0A7Z9C4R2</accession>
<keyword evidence="3" id="KW-0812">Transmembrane</keyword>